<reference evidence="2 3" key="1">
    <citation type="submission" date="2020-08" db="EMBL/GenBank/DDBJ databases">
        <title>Genomic Encyclopedia of Type Strains, Phase IV (KMG-IV): sequencing the most valuable type-strain genomes for metagenomic binning, comparative biology and taxonomic classification.</title>
        <authorList>
            <person name="Goeker M."/>
        </authorList>
    </citation>
    <scope>NUCLEOTIDE SEQUENCE [LARGE SCALE GENOMIC DNA]</scope>
    <source>
        <strain evidence="2 3">DSM 19331</strain>
    </source>
</reference>
<evidence type="ECO:0000256" key="1">
    <source>
        <dbReference type="SAM" id="MobiDB-lite"/>
    </source>
</evidence>
<sequence length="79" mass="8428">MMVSVGLGRASRGLTAIPSIRRVAGTAASCAAAQRSAGRLKEGFLSREERRLPHRPEKWEPVFGAADAQKRAGVGKKPD</sequence>
<dbReference type="AlphaFoldDB" id="A0A7W6FLY8"/>
<protein>
    <submittedName>
        <fullName evidence="2">Uncharacterized protein</fullName>
    </submittedName>
</protein>
<feature type="region of interest" description="Disordered" evidence="1">
    <location>
        <begin position="52"/>
        <end position="79"/>
    </location>
</feature>
<organism evidence="2 3">
    <name type="scientific">Rhizobium fabae</name>
    <dbReference type="NCBI Taxonomy" id="573179"/>
    <lineage>
        <taxon>Bacteria</taxon>
        <taxon>Pseudomonadati</taxon>
        <taxon>Pseudomonadota</taxon>
        <taxon>Alphaproteobacteria</taxon>
        <taxon>Hyphomicrobiales</taxon>
        <taxon>Rhizobiaceae</taxon>
        <taxon>Rhizobium/Agrobacterium group</taxon>
        <taxon>Rhizobium</taxon>
    </lineage>
</organism>
<accession>A0A7W6FLY8</accession>
<evidence type="ECO:0000313" key="3">
    <source>
        <dbReference type="Proteomes" id="UP000545490"/>
    </source>
</evidence>
<proteinExistence type="predicted"/>
<evidence type="ECO:0000313" key="2">
    <source>
        <dbReference type="EMBL" id="MBB3918637.1"/>
    </source>
</evidence>
<gene>
    <name evidence="2" type="ORF">GGQ65_005977</name>
</gene>
<comment type="caution">
    <text evidence="2">The sequence shown here is derived from an EMBL/GenBank/DDBJ whole genome shotgun (WGS) entry which is preliminary data.</text>
</comment>
<dbReference type="EMBL" id="JACIDG010000020">
    <property type="protein sequence ID" value="MBB3918637.1"/>
    <property type="molecule type" value="Genomic_DNA"/>
</dbReference>
<dbReference type="Proteomes" id="UP000545490">
    <property type="component" value="Unassembled WGS sequence"/>
</dbReference>
<name>A0A7W6FLY8_9HYPH</name>
<dbReference type="RefSeq" id="WP_183605213.1">
    <property type="nucleotide sequence ID" value="NZ_JACIDG010000020.1"/>
</dbReference>